<accession>A0A8G2C5N1</accession>
<evidence type="ECO:0000313" key="4">
    <source>
        <dbReference type="EMBL" id="SFM03709.1"/>
    </source>
</evidence>
<gene>
    <name evidence="4" type="ORF">SAMN05421830_11239</name>
</gene>
<dbReference type="PANTHER" id="PTHR35841">
    <property type="entry name" value="PHOSPHONATES-BINDING PERIPLASMIC PROTEIN"/>
    <property type="match status" value="1"/>
</dbReference>
<dbReference type="NCBIfam" id="TIGR01098">
    <property type="entry name" value="3A0109s03R"/>
    <property type="match status" value="1"/>
</dbReference>
<comment type="caution">
    <text evidence="4">The sequence shown here is derived from an EMBL/GenBank/DDBJ whole genome shotgun (WGS) entry which is preliminary data.</text>
</comment>
<dbReference type="SUPFAM" id="SSF53850">
    <property type="entry name" value="Periplasmic binding protein-like II"/>
    <property type="match status" value="1"/>
</dbReference>
<dbReference type="GO" id="GO:0055085">
    <property type="term" value="P:transmembrane transport"/>
    <property type="evidence" value="ECO:0007669"/>
    <property type="project" value="InterPro"/>
</dbReference>
<evidence type="ECO:0000313" key="5">
    <source>
        <dbReference type="Proteomes" id="UP000199581"/>
    </source>
</evidence>
<dbReference type="Gene3D" id="1.20.58.90">
    <property type="match status" value="1"/>
</dbReference>
<name>A0A8G2C5N1_DESNO</name>
<dbReference type="Proteomes" id="UP000199581">
    <property type="component" value="Unassembled WGS sequence"/>
</dbReference>
<dbReference type="EMBL" id="FOTO01000012">
    <property type="protein sequence ID" value="SFM03709.1"/>
    <property type="molecule type" value="Genomic_DNA"/>
</dbReference>
<protein>
    <submittedName>
        <fullName evidence="4">Phosphonate transport system substrate-binding protein</fullName>
    </submittedName>
</protein>
<dbReference type="CDD" id="cd13575">
    <property type="entry name" value="PBP2_PnhD"/>
    <property type="match status" value="1"/>
</dbReference>
<evidence type="ECO:0000256" key="3">
    <source>
        <dbReference type="SAM" id="SignalP"/>
    </source>
</evidence>
<comment type="similarity">
    <text evidence="1">Belongs to the phosphate/phosphite/phosphonate binding protein family.</text>
</comment>
<keyword evidence="5" id="KW-1185">Reference proteome</keyword>
<dbReference type="GO" id="GO:0015716">
    <property type="term" value="P:organic phosphonate transport"/>
    <property type="evidence" value="ECO:0007669"/>
    <property type="project" value="InterPro"/>
</dbReference>
<dbReference type="GO" id="GO:0043190">
    <property type="term" value="C:ATP-binding cassette (ABC) transporter complex"/>
    <property type="evidence" value="ECO:0007669"/>
    <property type="project" value="InterPro"/>
</dbReference>
<dbReference type="PANTHER" id="PTHR35841:SF1">
    <property type="entry name" value="PHOSPHONATES-BINDING PERIPLASMIC PROTEIN"/>
    <property type="match status" value="1"/>
</dbReference>
<feature type="signal peptide" evidence="3">
    <location>
        <begin position="1"/>
        <end position="22"/>
    </location>
</feature>
<dbReference type="RefSeq" id="WP_092193629.1">
    <property type="nucleotide sequence ID" value="NZ_FOTO01000012.1"/>
</dbReference>
<keyword evidence="2 3" id="KW-0732">Signal</keyword>
<organism evidence="4 5">
    <name type="scientific">Desulfomicrobium norvegicum (strain DSM 1741 / NCIMB 8310)</name>
    <name type="common">Desulfovibrio baculatus (strain Norway 4)</name>
    <name type="synonym">Desulfovibrio desulfuricans (strain Norway 4)</name>
    <dbReference type="NCBI Taxonomy" id="52561"/>
    <lineage>
        <taxon>Bacteria</taxon>
        <taxon>Pseudomonadati</taxon>
        <taxon>Thermodesulfobacteriota</taxon>
        <taxon>Desulfovibrionia</taxon>
        <taxon>Desulfovibrionales</taxon>
        <taxon>Desulfomicrobiaceae</taxon>
        <taxon>Desulfomicrobium</taxon>
    </lineage>
</organism>
<dbReference type="NCBIfam" id="TIGR03431">
    <property type="entry name" value="PhnD"/>
    <property type="match status" value="1"/>
</dbReference>
<evidence type="ECO:0000256" key="2">
    <source>
        <dbReference type="ARBA" id="ARBA00022729"/>
    </source>
</evidence>
<feature type="chain" id="PRO_5034237651" evidence="3">
    <location>
        <begin position="23"/>
        <end position="321"/>
    </location>
</feature>
<dbReference type="Pfam" id="PF12974">
    <property type="entry name" value="Phosphonate-bd"/>
    <property type="match status" value="1"/>
</dbReference>
<dbReference type="OrthoDB" id="527737at2"/>
<evidence type="ECO:0000256" key="1">
    <source>
        <dbReference type="ARBA" id="ARBA00007162"/>
    </source>
</evidence>
<dbReference type="InterPro" id="IPR017797">
    <property type="entry name" value="Phosphnate-bd"/>
</dbReference>
<sequence length="321" mass="35447">MFRKLCGLFTLLALFSVQSVSAEMKEINFGIISTEASMNLKTIWNPFLADMEKATGLKINAFFASDYAGIIEGMRFNKVQVAWYGNKSAMEAVDRADGEIFAQTVPADGEAGYYSHLIVHKDSPLNSLEDVLKNAAGLSFGNGDPNSTSGFLVPSYYVFAVNKVDAKKIFKNVVSANHETNALSVANKQVDVATNNSENLARLNVTHPDKRGLIKVVWTSPLIPSDPLVWRKDLPEDTKAKLKNFLMTYGTTGKESEVAVLKALGWAPFKESNDDQLLPIRQLELFKKRVKVEGDTTMSAEEKTKTLAEIDAKLEAIKTRI</sequence>
<dbReference type="AlphaFoldDB" id="A0A8G2C5N1"/>
<dbReference type="Gene3D" id="3.40.190.10">
    <property type="entry name" value="Periplasmic binding protein-like II"/>
    <property type="match status" value="2"/>
</dbReference>
<reference evidence="4 5" key="1">
    <citation type="submission" date="2016-10" db="EMBL/GenBank/DDBJ databases">
        <authorList>
            <person name="Varghese N."/>
            <person name="Submissions S."/>
        </authorList>
    </citation>
    <scope>NUCLEOTIDE SEQUENCE [LARGE SCALE GENOMIC DNA]</scope>
    <source>
        <strain evidence="4 5">DSM 1741</strain>
    </source>
</reference>
<proteinExistence type="inferred from homology"/>
<dbReference type="InterPro" id="IPR005770">
    <property type="entry name" value="PhnD"/>
</dbReference>